<dbReference type="PANTHER" id="PTHR33481:SF1">
    <property type="entry name" value="ENDONUCLEASE_EXONUCLEASE_PHOSPHATASE DOMAIN-CONTAINING PROTEIN-RELATED"/>
    <property type="match status" value="1"/>
</dbReference>
<protein>
    <recommendedName>
        <fullName evidence="6">RNA-directed DNA polymerase from transposon BS</fullName>
    </recommendedName>
</protein>
<accession>A0A0B7FLR8</accession>
<dbReference type="InterPro" id="IPR002156">
    <property type="entry name" value="RNaseH_domain"/>
</dbReference>
<dbReference type="CDD" id="cd09276">
    <property type="entry name" value="Rnase_HI_RT_non_LTR"/>
    <property type="match status" value="1"/>
</dbReference>
<gene>
    <name evidence="4" type="ORF">RSOLAG1IB_08380</name>
</gene>
<sequence>MHALLNEPTYANINLFILQDPWWGRIGSQKDINPNNHNIYGTVNSTNFLCIVPPGFDDKKGPGVAIYIRNSSGIGARFSNVAPIHRDIIALDLTILDSQLTIINCYPHGTDHKKTVAEITQIVIPQDRPCIMVGDFNMHHPDWALIGSKWEKRHPNQTERVFATYAEYHDLHIMNNVHLPTHYIPRSPASNAIIDLTLLNSRAVDAWPDFNWEVETPASGRSLGSDHEAITWSVSPHDQAEPVLASEKAPGYPIDPSCQDDWIGFYAQQIHEADLPEDPETAEDADRITGGILSAMSNATRLTFEENQKRKLAEHNKNYKGKKPKKKGNTGARSPWWTEECSQAVHNLKHNPENKDKDQLRGALRGAIRRARKSRGEKILAEISTDRVFDCLKWFQGKRRALIPPIKDPNGGITATHPADKAKNFGKQFFPSINRTPVSLEPLGIKSTPKRPHHYITEEEISRSLSKTSNRSAPGAFGSNYRLLKWAFASSPDHFVSLFNLCLRIGYHPTSLRNCIIAPIPKPRRQDMSIPKNYRPIALLETLSKLLEKVITNRITHEAGKHNLLSHSQFGGKDITSCTDAGLCMIHDIQSAWARKKNVSLLTLDISGYFNNVNHERLIYTMDRLGFSNEICNWLKSYLSHRSAQFRIDGTLCNPIQLPNVGIPQGSPLSPILSSIYSLPILASTADLQASSFGYIDDFTILAFSDSHEHNINIIQDITNNVNEIAIKLGLEFELPKSELIHFIRSPRSPHSNPSLTISSNGTDTTIHPQECIRWLGFYLDRKLTFKEHIANMAVKARAALGGLRMLANSRSGLSIRHARILYKACITPILIYGLPLWFHGRRQKSLLEPLRKTQNLGLRWILGAFRTTPVRCMEHLASIPPIHILCQKHIESLAAKLRSIPRASELAKRLPSSWDSSTLPSRNNTTPKDPIHLIASHSDPNAELVTPYLAEPHLPTKPFGDQLVIEAMNPNPNSSAGEFIDKCKNFASKIQSCPQSIIGYSDGHADETDGKPECSIGFTIWTHNREIHSETKNIGPRSNIYDAEMLGIALCLRRATNIAIQNGLSNVYICCDNQSAVKSICKLDRHPAQYASRIFRNHASTFLTDHPTRKITIKWIPGHKGIGHNGRADELAKEGARGPNTSPFDRTITWIKQAATKNASTSWAKIWEKHIIDRENSDTFIPRAPSLTLHPIFNRSRTARSLECRLVQLLTGHCFLGEYRTRFHPDLDPSCQCGESTQTFIHTTLFCPSTEGHRAILRESSPHLKVQELFGTLTGLEAVVEFIAKSGIGKLGGPPAAAPDL</sequence>
<dbReference type="Pfam" id="PF00078">
    <property type="entry name" value="RVT_1"/>
    <property type="match status" value="1"/>
</dbReference>
<evidence type="ECO:0000259" key="2">
    <source>
        <dbReference type="PROSITE" id="PS50878"/>
    </source>
</evidence>
<reference evidence="4 5" key="1">
    <citation type="submission" date="2014-11" db="EMBL/GenBank/DDBJ databases">
        <authorList>
            <person name="Wibberg Daniel"/>
        </authorList>
    </citation>
    <scope>NUCLEOTIDE SEQUENCE [LARGE SCALE GENOMIC DNA]</scope>
    <source>
        <strain evidence="4">Rhizoctonia solani AG1-IB 7/3/14</strain>
    </source>
</reference>
<dbReference type="InterPro" id="IPR005135">
    <property type="entry name" value="Endo/exonuclease/phosphatase"/>
</dbReference>
<dbReference type="GO" id="GO:0004523">
    <property type="term" value="F:RNA-DNA hybrid ribonuclease activity"/>
    <property type="evidence" value="ECO:0007669"/>
    <property type="project" value="InterPro"/>
</dbReference>
<organism evidence="4 5">
    <name type="scientific">Thanatephorus cucumeris (strain AG1-IB / isolate 7/3/14)</name>
    <name type="common">Lettuce bottom rot fungus</name>
    <name type="synonym">Rhizoctonia solani</name>
    <dbReference type="NCBI Taxonomy" id="1108050"/>
    <lineage>
        <taxon>Eukaryota</taxon>
        <taxon>Fungi</taxon>
        <taxon>Dikarya</taxon>
        <taxon>Basidiomycota</taxon>
        <taxon>Agaricomycotina</taxon>
        <taxon>Agaricomycetes</taxon>
        <taxon>Cantharellales</taxon>
        <taxon>Ceratobasidiaceae</taxon>
        <taxon>Rhizoctonia</taxon>
        <taxon>Rhizoctonia solani AG-1</taxon>
    </lineage>
</organism>
<keyword evidence="5" id="KW-1185">Reference proteome</keyword>
<evidence type="ECO:0000259" key="3">
    <source>
        <dbReference type="PROSITE" id="PS50879"/>
    </source>
</evidence>
<dbReference type="InterPro" id="IPR036397">
    <property type="entry name" value="RNaseH_sf"/>
</dbReference>
<feature type="compositionally biased region" description="Basic residues" evidence="1">
    <location>
        <begin position="318"/>
        <end position="328"/>
    </location>
</feature>
<dbReference type="PANTHER" id="PTHR33481">
    <property type="entry name" value="REVERSE TRANSCRIPTASE"/>
    <property type="match status" value="1"/>
</dbReference>
<feature type="domain" description="RNase H type-1" evidence="3">
    <location>
        <begin position="994"/>
        <end position="1138"/>
    </location>
</feature>
<dbReference type="Gene3D" id="3.60.10.10">
    <property type="entry name" value="Endonuclease/exonuclease/phosphatase"/>
    <property type="match status" value="1"/>
</dbReference>
<evidence type="ECO:0000256" key="1">
    <source>
        <dbReference type="SAM" id="MobiDB-lite"/>
    </source>
</evidence>
<dbReference type="GO" id="GO:0003676">
    <property type="term" value="F:nucleic acid binding"/>
    <property type="evidence" value="ECO:0007669"/>
    <property type="project" value="InterPro"/>
</dbReference>
<dbReference type="STRING" id="1108050.A0A0B7FLR8"/>
<dbReference type="InterPro" id="IPR043502">
    <property type="entry name" value="DNA/RNA_pol_sf"/>
</dbReference>
<evidence type="ECO:0000313" key="5">
    <source>
        <dbReference type="Proteomes" id="UP000059188"/>
    </source>
</evidence>
<dbReference type="Pfam" id="PF14529">
    <property type="entry name" value="Exo_endo_phos_2"/>
    <property type="match status" value="1"/>
</dbReference>
<dbReference type="InterPro" id="IPR012337">
    <property type="entry name" value="RNaseH-like_sf"/>
</dbReference>
<dbReference type="InterPro" id="IPR036691">
    <property type="entry name" value="Endo/exonu/phosph_ase_sf"/>
</dbReference>
<dbReference type="EMBL" id="LN679127">
    <property type="protein sequence ID" value="CEL57148.1"/>
    <property type="molecule type" value="Genomic_DNA"/>
</dbReference>
<dbReference type="PROSITE" id="PS50878">
    <property type="entry name" value="RT_POL"/>
    <property type="match status" value="1"/>
</dbReference>
<evidence type="ECO:0008006" key="6">
    <source>
        <dbReference type="Google" id="ProtNLM"/>
    </source>
</evidence>
<name>A0A0B7FLR8_THACB</name>
<dbReference type="CDD" id="cd01650">
    <property type="entry name" value="RT_nLTR_like"/>
    <property type="match status" value="1"/>
</dbReference>
<feature type="domain" description="Reverse transcriptase" evidence="2">
    <location>
        <begin position="501"/>
        <end position="780"/>
    </location>
</feature>
<dbReference type="InterPro" id="IPR000477">
    <property type="entry name" value="RT_dom"/>
</dbReference>
<proteinExistence type="predicted"/>
<feature type="region of interest" description="Disordered" evidence="1">
    <location>
        <begin position="309"/>
        <end position="334"/>
    </location>
</feature>
<dbReference type="PROSITE" id="PS50879">
    <property type="entry name" value="RNASE_H_1"/>
    <property type="match status" value="1"/>
</dbReference>
<dbReference type="SUPFAM" id="SSF56672">
    <property type="entry name" value="DNA/RNA polymerases"/>
    <property type="match status" value="1"/>
</dbReference>
<dbReference type="Proteomes" id="UP000059188">
    <property type="component" value="Unassembled WGS sequence"/>
</dbReference>
<dbReference type="SUPFAM" id="SSF53098">
    <property type="entry name" value="Ribonuclease H-like"/>
    <property type="match status" value="1"/>
</dbReference>
<dbReference type="Gene3D" id="3.30.420.10">
    <property type="entry name" value="Ribonuclease H-like superfamily/Ribonuclease H"/>
    <property type="match status" value="1"/>
</dbReference>
<dbReference type="SUPFAM" id="SSF56219">
    <property type="entry name" value="DNase I-like"/>
    <property type="match status" value="1"/>
</dbReference>
<dbReference type="Pfam" id="PF00075">
    <property type="entry name" value="RNase_H"/>
    <property type="match status" value="1"/>
</dbReference>
<dbReference type="OrthoDB" id="412006at2759"/>
<evidence type="ECO:0000313" key="4">
    <source>
        <dbReference type="EMBL" id="CEL57148.1"/>
    </source>
</evidence>